<reference evidence="1 2" key="1">
    <citation type="submission" date="2018-06" db="EMBL/GenBank/DDBJ databases">
        <title>The complete genome sequence of a nosiheptide producer Streptomyces actuosus ATCC 25421: deducing the ability of producing a new class III lantibiotics.</title>
        <authorList>
            <person name="Liu W."/>
            <person name="Sun F."/>
            <person name="Hu Y."/>
        </authorList>
    </citation>
    <scope>NUCLEOTIDE SEQUENCE [LARGE SCALE GENOMIC DNA]</scope>
    <source>
        <strain evidence="1 2">ATCC 25421</strain>
    </source>
</reference>
<dbReference type="AlphaFoldDB" id="A0A2U9PED1"/>
<accession>A0A2U9PED1</accession>
<organism evidence="1 2">
    <name type="scientific">Streptomyces actuosus</name>
    <dbReference type="NCBI Taxonomy" id="1885"/>
    <lineage>
        <taxon>Bacteria</taxon>
        <taxon>Bacillati</taxon>
        <taxon>Actinomycetota</taxon>
        <taxon>Actinomycetes</taxon>
        <taxon>Kitasatosporales</taxon>
        <taxon>Streptomycetaceae</taxon>
        <taxon>Streptomyces</taxon>
    </lineage>
</organism>
<dbReference type="EMBL" id="CP029788">
    <property type="protein sequence ID" value="AWT47348.1"/>
    <property type="molecule type" value="Genomic_DNA"/>
</dbReference>
<dbReference type="RefSeq" id="WP_110635769.1">
    <property type="nucleotide sequence ID" value="NZ_CP029788.1"/>
</dbReference>
<proteinExistence type="predicted"/>
<name>A0A2U9PED1_STRAS</name>
<evidence type="ECO:0000313" key="2">
    <source>
        <dbReference type="Proteomes" id="UP000247634"/>
    </source>
</evidence>
<keyword evidence="2" id="KW-1185">Reference proteome</keyword>
<gene>
    <name evidence="1" type="ORF">DMT42_37345</name>
</gene>
<dbReference type="Proteomes" id="UP000247634">
    <property type="component" value="Chromosome"/>
</dbReference>
<dbReference type="KEGG" id="sact:DMT42_37345"/>
<protein>
    <submittedName>
        <fullName evidence="1">Uncharacterized protein</fullName>
    </submittedName>
</protein>
<sequence>METNAEPEQPRHTTNAAGPPIRQLFRDVIADRMQGPRPPQAAMLFDGEVDPCWDDDQSFLSDFYSEILHQDTCQPATADGLALVSALAVDDRVPARHRFQAVGLLFRAATVAERHLAETWPATPQHADPGSEARARSAVQAHVPTLLARWSAECPAVRLALAGLAVVFPTDRTLPALTPRLRTFTHQHPQGTDIGDYVRFVLVLATQNDDQILTATEKLTDAYWMGTARGVPGRPRALHLLGQMLTKVGIGLTRAPARQ</sequence>
<evidence type="ECO:0000313" key="1">
    <source>
        <dbReference type="EMBL" id="AWT47348.1"/>
    </source>
</evidence>
<dbReference type="OrthoDB" id="4059067at2"/>